<gene>
    <name evidence="7" type="ORF">VOLCADRAFT_83495</name>
</gene>
<feature type="compositionally biased region" description="Polar residues" evidence="5">
    <location>
        <begin position="537"/>
        <end position="546"/>
    </location>
</feature>
<dbReference type="GeneID" id="9626594"/>
<keyword evidence="2" id="KW-0677">Repeat</keyword>
<evidence type="ECO:0000259" key="6">
    <source>
        <dbReference type="Pfam" id="PF23231"/>
    </source>
</evidence>
<dbReference type="RefSeq" id="XP_002956095.1">
    <property type="nucleotide sequence ID" value="XM_002956049.1"/>
</dbReference>
<dbReference type="GO" id="GO:0005634">
    <property type="term" value="C:nucleus"/>
    <property type="evidence" value="ECO:0007669"/>
    <property type="project" value="UniProtKB-SubCell"/>
</dbReference>
<evidence type="ECO:0000256" key="4">
    <source>
        <dbReference type="PROSITE-ProRule" id="PRU00339"/>
    </source>
</evidence>
<evidence type="ECO:0000256" key="2">
    <source>
        <dbReference type="ARBA" id="ARBA00022737"/>
    </source>
</evidence>
<dbReference type="AlphaFoldDB" id="D8UBV3"/>
<dbReference type="PANTHER" id="PTHR44917">
    <property type="entry name" value="PROTEIN HIGH CHLOROPHYLL FLUORESCENT 107"/>
    <property type="match status" value="1"/>
</dbReference>
<dbReference type="InterPro" id="IPR055430">
    <property type="entry name" value="HAT_Syf1_CNRKL1_C"/>
</dbReference>
<dbReference type="PROSITE" id="PS50005">
    <property type="entry name" value="TPR"/>
    <property type="match status" value="3"/>
</dbReference>
<dbReference type="InterPro" id="IPR019734">
    <property type="entry name" value="TPR_rpt"/>
</dbReference>
<feature type="repeat" description="TPR" evidence="4">
    <location>
        <begin position="402"/>
        <end position="435"/>
    </location>
</feature>
<feature type="compositionally biased region" description="Basic residues" evidence="5">
    <location>
        <begin position="678"/>
        <end position="689"/>
    </location>
</feature>
<feature type="region of interest" description="Disordered" evidence="5">
    <location>
        <begin position="14"/>
        <end position="39"/>
    </location>
</feature>
<dbReference type="GO" id="GO:0006397">
    <property type="term" value="P:mRNA processing"/>
    <property type="evidence" value="ECO:0007669"/>
    <property type="project" value="InterPro"/>
</dbReference>
<evidence type="ECO:0000313" key="8">
    <source>
        <dbReference type="Proteomes" id="UP000001058"/>
    </source>
</evidence>
<feature type="domain" description="Pre-mRNA-splicing factor Syf1/CRNKL1-like C-terminal HAT-repeats" evidence="6">
    <location>
        <begin position="319"/>
        <end position="475"/>
    </location>
</feature>
<dbReference type="InterPro" id="IPR011990">
    <property type="entry name" value="TPR-like_helical_dom_sf"/>
</dbReference>
<dbReference type="SMART" id="SM00028">
    <property type="entry name" value="TPR"/>
    <property type="match status" value="8"/>
</dbReference>
<organism evidence="8">
    <name type="scientific">Volvox carteri f. nagariensis</name>
    <dbReference type="NCBI Taxonomy" id="3068"/>
    <lineage>
        <taxon>Eukaryota</taxon>
        <taxon>Viridiplantae</taxon>
        <taxon>Chlorophyta</taxon>
        <taxon>core chlorophytes</taxon>
        <taxon>Chlorophyceae</taxon>
        <taxon>CS clade</taxon>
        <taxon>Chlamydomonadales</taxon>
        <taxon>Volvocaceae</taxon>
        <taxon>Volvox</taxon>
    </lineage>
</organism>
<dbReference type="SMART" id="SM00386">
    <property type="entry name" value="HAT"/>
    <property type="match status" value="9"/>
</dbReference>
<keyword evidence="3" id="KW-0539">Nucleus</keyword>
<dbReference type="Proteomes" id="UP000001058">
    <property type="component" value="Unassembled WGS sequence"/>
</dbReference>
<dbReference type="GO" id="GO:0006417">
    <property type="term" value="P:regulation of translation"/>
    <property type="evidence" value="ECO:0007669"/>
    <property type="project" value="TreeGrafter"/>
</dbReference>
<comment type="subcellular location">
    <subcellularLocation>
        <location evidence="1">Nucleus</location>
    </subcellularLocation>
</comment>
<proteinExistence type="predicted"/>
<dbReference type="eggNOG" id="KOG1124">
    <property type="taxonomic scope" value="Eukaryota"/>
</dbReference>
<dbReference type="Pfam" id="PF13424">
    <property type="entry name" value="TPR_12"/>
    <property type="match status" value="1"/>
</dbReference>
<keyword evidence="4" id="KW-0802">TPR repeat</keyword>
<keyword evidence="8" id="KW-1185">Reference proteome</keyword>
<feature type="repeat" description="TPR" evidence="4">
    <location>
        <begin position="368"/>
        <end position="401"/>
    </location>
</feature>
<sequence length="689" mass="75410">MLVPLSVLWRGVTTRGPGEQACSSGGSSSGFPKNQIRRSSRQHTLAIVRAYEPTGLLQLAPKPQSTTGTGGDGNSSSGNDKLESGSTGGDQLLSRDMVGRQSERKVLKINIDLMLWRSRTARIRARLTLDAAERKALYKAVEDGLRRCLALDPSDPRAYVVLGKALVQQKRFEEARGLYQDGCANTGNTNPYIWSAWGWLEALTGNPDRARKLYDAAVVVDSTHACAWHKWGMLEKSQGNYTRARDLWMQGIQRCRRKPQSQNAYLYNALGCMAAQLGRVGEARAWFEEGTRTAEGAASVALWQAWAVLEAKQGDPTAVRYLFRKALGANPRSRYVHLAWALWEKKQGNPQQCLALLQRGTQLNPTDPALYQAWALVEKQAGRIDRAQQLFEQGLKADPNYLYLWQAYGVMEAEQGNLDRARQLFQEGVWADPRSSGTVYVFHAWGSLEWRAGNIQTARELFKAAIRVDPKNETTWASWIAMESEQGFVERADELRIRRAEQQWEFVVPAGFTTRPPPGLLDTLSQFFSLRGFGGQQDATDTSASPPSVRGAGNAAAPESLATLLSSGAFRPEDGEQLGVEEIEKMLETGDLSSLPDFLSPDDDLEASLQAPGALRNAQAAPAAVSARGPSKAPAGQADEAKGKALEMRAPASQAELQGEGVSTTSSLNLGLAPRPVAVRRRRRGEGSG</sequence>
<dbReference type="GO" id="GO:0003727">
    <property type="term" value="F:single-stranded RNA binding"/>
    <property type="evidence" value="ECO:0007669"/>
    <property type="project" value="TreeGrafter"/>
</dbReference>
<evidence type="ECO:0000256" key="1">
    <source>
        <dbReference type="ARBA" id="ARBA00004123"/>
    </source>
</evidence>
<dbReference type="InterPro" id="IPR003107">
    <property type="entry name" value="HAT"/>
</dbReference>
<dbReference type="Pfam" id="PF13432">
    <property type="entry name" value="TPR_16"/>
    <property type="match status" value="1"/>
</dbReference>
<dbReference type="KEGG" id="vcn:VOLCADRAFT_83495"/>
<feature type="region of interest" description="Disordered" evidence="5">
    <location>
        <begin position="57"/>
        <end position="97"/>
    </location>
</feature>
<dbReference type="OrthoDB" id="541719at2759"/>
<dbReference type="SUPFAM" id="SSF48452">
    <property type="entry name" value="TPR-like"/>
    <property type="match status" value="2"/>
</dbReference>
<dbReference type="InParanoid" id="D8UBV3"/>
<accession>D8UBV3</accession>
<dbReference type="EMBL" id="GL378378">
    <property type="protein sequence ID" value="EFJ42835.1"/>
    <property type="molecule type" value="Genomic_DNA"/>
</dbReference>
<dbReference type="PANTHER" id="PTHR44917:SF1">
    <property type="entry name" value="PROTEIN HIGH CHLOROPHYLL FLUORESCENT 107"/>
    <property type="match status" value="1"/>
</dbReference>
<evidence type="ECO:0000313" key="7">
    <source>
        <dbReference type="EMBL" id="EFJ42835.1"/>
    </source>
</evidence>
<reference evidence="7 8" key="1">
    <citation type="journal article" date="2010" name="Science">
        <title>Genomic analysis of organismal complexity in the multicellular green alga Volvox carteri.</title>
        <authorList>
            <person name="Prochnik S.E."/>
            <person name="Umen J."/>
            <person name="Nedelcu A.M."/>
            <person name="Hallmann A."/>
            <person name="Miller S.M."/>
            <person name="Nishii I."/>
            <person name="Ferris P."/>
            <person name="Kuo A."/>
            <person name="Mitros T."/>
            <person name="Fritz-Laylin L.K."/>
            <person name="Hellsten U."/>
            <person name="Chapman J."/>
            <person name="Simakov O."/>
            <person name="Rensing S.A."/>
            <person name="Terry A."/>
            <person name="Pangilinan J."/>
            <person name="Kapitonov V."/>
            <person name="Jurka J."/>
            <person name="Salamov A."/>
            <person name="Shapiro H."/>
            <person name="Schmutz J."/>
            <person name="Grimwood J."/>
            <person name="Lindquist E."/>
            <person name="Lucas S."/>
            <person name="Grigoriev I.V."/>
            <person name="Schmitt R."/>
            <person name="Kirk D."/>
            <person name="Rokhsar D.S."/>
        </authorList>
    </citation>
    <scope>NUCLEOTIDE SEQUENCE [LARGE SCALE GENOMIC DNA]</scope>
    <source>
        <strain evidence="8">f. Nagariensis / Eve</strain>
    </source>
</reference>
<feature type="region of interest" description="Disordered" evidence="5">
    <location>
        <begin position="535"/>
        <end position="556"/>
    </location>
</feature>
<dbReference type="Pfam" id="PF23231">
    <property type="entry name" value="HAT_Syf1_CNRKL1_C"/>
    <property type="match status" value="1"/>
</dbReference>
<dbReference type="Gene3D" id="1.25.40.10">
    <property type="entry name" value="Tetratricopeptide repeat domain"/>
    <property type="match status" value="2"/>
</dbReference>
<dbReference type="GO" id="GO:0003729">
    <property type="term" value="F:mRNA binding"/>
    <property type="evidence" value="ECO:0007669"/>
    <property type="project" value="InterPro"/>
</dbReference>
<feature type="compositionally biased region" description="Polar residues" evidence="5">
    <location>
        <begin position="21"/>
        <end position="32"/>
    </location>
</feature>
<name>D8UBV3_VOLCA</name>
<evidence type="ECO:0000256" key="5">
    <source>
        <dbReference type="SAM" id="MobiDB-lite"/>
    </source>
</evidence>
<dbReference type="STRING" id="3068.D8UBV3"/>
<protein>
    <recommendedName>
        <fullName evidence="6">Pre-mRNA-splicing factor Syf1/CRNKL1-like C-terminal HAT-repeats domain-containing protein</fullName>
    </recommendedName>
</protein>
<feature type="region of interest" description="Disordered" evidence="5">
    <location>
        <begin position="619"/>
        <end position="689"/>
    </location>
</feature>
<feature type="repeat" description="TPR" evidence="4">
    <location>
        <begin position="439"/>
        <end position="472"/>
    </location>
</feature>
<evidence type="ECO:0000256" key="3">
    <source>
        <dbReference type="ARBA" id="ARBA00023242"/>
    </source>
</evidence>
<dbReference type="InterPro" id="IPR044624">
    <property type="entry name" value="Mbb1-like"/>
</dbReference>